<dbReference type="InterPro" id="IPR009057">
    <property type="entry name" value="Homeodomain-like_sf"/>
</dbReference>
<evidence type="ECO:0000313" key="5">
    <source>
        <dbReference type="EMBL" id="TWS19092.1"/>
    </source>
</evidence>
<proteinExistence type="predicted"/>
<dbReference type="PANTHER" id="PTHR30055">
    <property type="entry name" value="HTH-TYPE TRANSCRIPTIONAL REGULATOR RUTR"/>
    <property type="match status" value="1"/>
</dbReference>
<dbReference type="Pfam" id="PF00440">
    <property type="entry name" value="TetR_N"/>
    <property type="match status" value="1"/>
</dbReference>
<evidence type="ECO:0000256" key="2">
    <source>
        <dbReference type="ARBA" id="ARBA00023125"/>
    </source>
</evidence>
<keyword evidence="3" id="KW-0804">Transcription</keyword>
<organism evidence="5 6">
    <name type="scientific">Tsukamurella asaccharolytica</name>
    <dbReference type="NCBI Taxonomy" id="2592067"/>
    <lineage>
        <taxon>Bacteria</taxon>
        <taxon>Bacillati</taxon>
        <taxon>Actinomycetota</taxon>
        <taxon>Actinomycetes</taxon>
        <taxon>Mycobacteriales</taxon>
        <taxon>Tsukamurellaceae</taxon>
        <taxon>Tsukamurella</taxon>
    </lineage>
</organism>
<evidence type="ECO:0000256" key="3">
    <source>
        <dbReference type="ARBA" id="ARBA00023163"/>
    </source>
</evidence>
<dbReference type="SUPFAM" id="SSF46689">
    <property type="entry name" value="Homeodomain-like"/>
    <property type="match status" value="1"/>
</dbReference>
<dbReference type="OrthoDB" id="9805134at2"/>
<dbReference type="PRINTS" id="PR00455">
    <property type="entry name" value="HTHTETR"/>
</dbReference>
<accession>A0A5C5R913</accession>
<keyword evidence="1" id="KW-0805">Transcription regulation</keyword>
<name>A0A5C5R913_9ACTN</name>
<dbReference type="EMBL" id="VIGW01000005">
    <property type="protein sequence ID" value="TWS19092.1"/>
    <property type="molecule type" value="Genomic_DNA"/>
</dbReference>
<dbReference type="AlphaFoldDB" id="A0A5C5R913"/>
<protein>
    <submittedName>
        <fullName evidence="5">TetR/AcrR family transcriptional regulator</fullName>
    </submittedName>
</protein>
<dbReference type="InterPro" id="IPR001647">
    <property type="entry name" value="HTH_TetR"/>
</dbReference>
<dbReference type="Gene3D" id="1.10.357.10">
    <property type="entry name" value="Tetracycline Repressor, domain 2"/>
    <property type="match status" value="1"/>
</dbReference>
<comment type="caution">
    <text evidence="5">The sequence shown here is derived from an EMBL/GenBank/DDBJ whole genome shotgun (WGS) entry which is preliminary data.</text>
</comment>
<dbReference type="Proteomes" id="UP000317291">
    <property type="component" value="Unassembled WGS sequence"/>
</dbReference>
<dbReference type="GO" id="GO:0003700">
    <property type="term" value="F:DNA-binding transcription factor activity"/>
    <property type="evidence" value="ECO:0007669"/>
    <property type="project" value="TreeGrafter"/>
</dbReference>
<evidence type="ECO:0000313" key="6">
    <source>
        <dbReference type="Proteomes" id="UP000317291"/>
    </source>
</evidence>
<feature type="domain" description="HTH tetR-type" evidence="4">
    <location>
        <begin position="17"/>
        <end position="62"/>
    </location>
</feature>
<gene>
    <name evidence="5" type="ORF">FK529_11285</name>
</gene>
<evidence type="ECO:0000259" key="4">
    <source>
        <dbReference type="Pfam" id="PF00440"/>
    </source>
</evidence>
<reference evidence="5 6" key="1">
    <citation type="submission" date="2019-06" db="EMBL/GenBank/DDBJ databases">
        <title>Tsukamurella conjunctivitidis sp. nov., Tsukamurella assacharolytica sp. nov. and Tsukamurella sputae sp. nov. isolated from patients with conjunctivitis, bacteraemia (lymphoma) and respiratory infection (sputum) in Hong Kong.</title>
        <authorList>
            <person name="Teng J.L.L."/>
            <person name="Lee H.H."/>
            <person name="Fong J.Y.H."/>
            <person name="Fok K.M.N."/>
            <person name="Lau S.K.P."/>
            <person name="Woo P.C.Y."/>
        </authorList>
    </citation>
    <scope>NUCLEOTIDE SEQUENCE [LARGE SCALE GENOMIC DNA]</scope>
    <source>
        <strain evidence="5 6">HKU71</strain>
    </source>
</reference>
<dbReference type="PANTHER" id="PTHR30055:SF234">
    <property type="entry name" value="HTH-TYPE TRANSCRIPTIONAL REGULATOR BETI"/>
    <property type="match status" value="1"/>
</dbReference>
<dbReference type="GO" id="GO:0000976">
    <property type="term" value="F:transcription cis-regulatory region binding"/>
    <property type="evidence" value="ECO:0007669"/>
    <property type="project" value="TreeGrafter"/>
</dbReference>
<dbReference type="RefSeq" id="WP_146561141.1">
    <property type="nucleotide sequence ID" value="NZ_VIGW01000005.1"/>
</dbReference>
<keyword evidence="2" id="KW-0238">DNA-binding</keyword>
<dbReference type="InterPro" id="IPR050109">
    <property type="entry name" value="HTH-type_TetR-like_transc_reg"/>
</dbReference>
<keyword evidence="6" id="KW-1185">Reference proteome</keyword>
<sequence length="207" mass="22810">MNDTRRRMYARASKEALLECARECFSTLGYEATTVAEITTRAELSKGAFYRHFTDKRAAFIELFIERLEVASELIRAGERDLAGLPRGEGLMVAARVATDFASMSISDPVHRELLRQAPEVLGADVYEEIDNEHVLAHLVSFFAALDARSELAEGLPLTTLGNLFLRVLCAGNTLVSGAENQEAVLAEVLHSLSVFFVGVTAQDLRF</sequence>
<evidence type="ECO:0000256" key="1">
    <source>
        <dbReference type="ARBA" id="ARBA00023015"/>
    </source>
</evidence>